<dbReference type="RefSeq" id="WP_089219421.1">
    <property type="nucleotide sequence ID" value="NZ_FZOS01000008.1"/>
</dbReference>
<reference evidence="2" key="1">
    <citation type="submission" date="2017-06" db="EMBL/GenBank/DDBJ databases">
        <authorList>
            <person name="Varghese N."/>
            <person name="Submissions S."/>
        </authorList>
    </citation>
    <scope>NUCLEOTIDE SEQUENCE [LARGE SCALE GENOMIC DNA]</scope>
    <source>
        <strain evidence="2">LNB2</strain>
    </source>
</reference>
<sequence>MSGRLRPDTALWVESESTIDAWAAEARRGDEIVYAHGPALPQMAAAIRVRQLAGRGIVHPFQRRDGREFDYVARLLRERPAPKHCRLIGSEGRAVVDYLRRHVRLGEAMPTGTAISIELGLRGDGHANNVLHRLRRCGVIDWQTAPGGCHQPARRVLTRMEMAA</sequence>
<dbReference type="AlphaFoldDB" id="A0A239FA82"/>
<dbReference type="OrthoDB" id="7565648at2"/>
<dbReference type="EMBL" id="FZOS01000008">
    <property type="protein sequence ID" value="SNS53651.1"/>
    <property type="molecule type" value="Genomic_DNA"/>
</dbReference>
<evidence type="ECO:0000313" key="1">
    <source>
        <dbReference type="EMBL" id="SNS53651.1"/>
    </source>
</evidence>
<name>A0A239FA82_9SPHN</name>
<accession>A0A239FA82</accession>
<organism evidence="1 2">
    <name type="scientific">Edaphosphingomonas laterariae</name>
    <dbReference type="NCBI Taxonomy" id="861865"/>
    <lineage>
        <taxon>Bacteria</taxon>
        <taxon>Pseudomonadati</taxon>
        <taxon>Pseudomonadota</taxon>
        <taxon>Alphaproteobacteria</taxon>
        <taxon>Sphingomonadales</taxon>
        <taxon>Rhizorhabdaceae</taxon>
        <taxon>Edaphosphingomonas</taxon>
    </lineage>
</organism>
<gene>
    <name evidence="1" type="ORF">SAMN06295912_108137</name>
</gene>
<keyword evidence="2" id="KW-1185">Reference proteome</keyword>
<protein>
    <submittedName>
        <fullName evidence="1">Uncharacterized protein</fullName>
    </submittedName>
</protein>
<dbReference type="Proteomes" id="UP000198281">
    <property type="component" value="Unassembled WGS sequence"/>
</dbReference>
<evidence type="ECO:0000313" key="2">
    <source>
        <dbReference type="Proteomes" id="UP000198281"/>
    </source>
</evidence>
<proteinExistence type="predicted"/>